<evidence type="ECO:0000256" key="1">
    <source>
        <dbReference type="ARBA" id="ARBA00022729"/>
    </source>
</evidence>
<dbReference type="Pfam" id="PF13505">
    <property type="entry name" value="OMP_b-brl"/>
    <property type="match status" value="1"/>
</dbReference>
<dbReference type="EMBL" id="LOBP01000030">
    <property type="protein sequence ID" value="KYN90701.1"/>
    <property type="molecule type" value="Genomic_DNA"/>
</dbReference>
<evidence type="ECO:0000313" key="4">
    <source>
        <dbReference type="EMBL" id="KYN90701.1"/>
    </source>
</evidence>
<evidence type="ECO:0000256" key="2">
    <source>
        <dbReference type="SAM" id="SignalP"/>
    </source>
</evidence>
<organism evidence="4 5">
    <name type="scientific">Vibrio cidicii</name>
    <dbReference type="NCBI Taxonomy" id="1763883"/>
    <lineage>
        <taxon>Bacteria</taxon>
        <taxon>Pseudomonadati</taxon>
        <taxon>Pseudomonadota</taxon>
        <taxon>Gammaproteobacteria</taxon>
        <taxon>Vibrionales</taxon>
        <taxon>Vibrionaceae</taxon>
        <taxon>Vibrio</taxon>
    </lineage>
</organism>
<comment type="caution">
    <text evidence="4">The sequence shown here is derived from an EMBL/GenBank/DDBJ whole genome shotgun (WGS) entry which is preliminary data.</text>
</comment>
<evidence type="ECO:0000313" key="5">
    <source>
        <dbReference type="Proteomes" id="UP000075609"/>
    </source>
</evidence>
<feature type="chain" id="PRO_5045124591" description="Outer membrane protein beta-barrel domain-containing protein" evidence="2">
    <location>
        <begin position="21"/>
        <end position="184"/>
    </location>
</feature>
<gene>
    <name evidence="4" type="ORF">ATY35_20795</name>
</gene>
<feature type="signal peptide" evidence="2">
    <location>
        <begin position="1"/>
        <end position="20"/>
    </location>
</feature>
<feature type="domain" description="Outer membrane protein beta-barrel" evidence="3">
    <location>
        <begin position="8"/>
        <end position="183"/>
    </location>
</feature>
<evidence type="ECO:0000259" key="3">
    <source>
        <dbReference type="Pfam" id="PF13505"/>
    </source>
</evidence>
<proteinExistence type="predicted"/>
<protein>
    <recommendedName>
        <fullName evidence="3">Outer membrane protein beta-barrel domain-containing protein</fullName>
    </recommendedName>
</protein>
<dbReference type="SUPFAM" id="SSF56925">
    <property type="entry name" value="OMPA-like"/>
    <property type="match status" value="1"/>
</dbReference>
<dbReference type="InterPro" id="IPR027385">
    <property type="entry name" value="Beta-barrel_OMP"/>
</dbReference>
<dbReference type="InterPro" id="IPR011250">
    <property type="entry name" value="OMP/PagP_B-barrel"/>
</dbReference>
<reference evidence="4 5" key="1">
    <citation type="submission" date="2015-12" db="EMBL/GenBank/DDBJ databases">
        <authorList>
            <person name="Tarr C.L."/>
            <person name="Gladney L.M."/>
        </authorList>
    </citation>
    <scope>NUCLEOTIDE SEQUENCE [LARGE SCALE GENOMIC DNA]</scope>
    <source>
        <strain evidence="4 5">1048-83</strain>
    </source>
</reference>
<keyword evidence="1 2" id="KW-0732">Signal</keyword>
<dbReference type="RefSeq" id="WP_061899089.1">
    <property type="nucleotide sequence ID" value="NZ_LOBP01000030.1"/>
</dbReference>
<sequence length="184" mass="19892">MKNLTLATLALTIISANSFAASMPFDINTFTQMFSGQSNFYATGVTGLTDYDETDDIAFVAGGRVGIEFNPYLAAELGYVKMGEVDMDDTGDATLETSTILIGLKPTLPVGNFIDVYGRLGLHTWDADATHRLGGTVNNGGTDFMYGAGVDLRFSGFSFGVGYTKYTLEDIDVGNYELNITYRM</sequence>
<dbReference type="Gene3D" id="2.40.160.20">
    <property type="match status" value="1"/>
</dbReference>
<keyword evidence="5" id="KW-1185">Reference proteome</keyword>
<dbReference type="Proteomes" id="UP000075609">
    <property type="component" value="Unassembled WGS sequence"/>
</dbReference>
<accession>A0ABR5W661</accession>
<name>A0ABR5W661_9VIBR</name>